<feature type="region of interest" description="Disordered" evidence="1">
    <location>
        <begin position="260"/>
        <end position="345"/>
    </location>
</feature>
<accession>A0A1D1ZKR0</accession>
<feature type="compositionally biased region" description="Polar residues" evidence="1">
    <location>
        <begin position="327"/>
        <end position="340"/>
    </location>
</feature>
<dbReference type="AlphaFoldDB" id="A0A1D1ZKR0"/>
<protein>
    <submittedName>
        <fullName evidence="2">Putative DEAD-box ATP-dependent RNA helicase 48</fullName>
    </submittedName>
</protein>
<evidence type="ECO:0000256" key="1">
    <source>
        <dbReference type="SAM" id="MobiDB-lite"/>
    </source>
</evidence>
<feature type="region of interest" description="Disordered" evidence="1">
    <location>
        <begin position="210"/>
        <end position="248"/>
    </location>
</feature>
<feature type="region of interest" description="Disordered" evidence="1">
    <location>
        <begin position="372"/>
        <end position="398"/>
    </location>
</feature>
<keyword evidence="2" id="KW-0067">ATP-binding</keyword>
<keyword evidence="2" id="KW-0547">Nucleotide-binding</keyword>
<dbReference type="PANTHER" id="PTHR37724">
    <property type="entry name" value="OS02G0564300 PROTEIN"/>
    <property type="match status" value="1"/>
</dbReference>
<feature type="compositionally biased region" description="Basic and acidic residues" evidence="1">
    <location>
        <begin position="264"/>
        <end position="280"/>
    </location>
</feature>
<feature type="compositionally biased region" description="Basic residues" evidence="1">
    <location>
        <begin position="210"/>
        <end position="224"/>
    </location>
</feature>
<evidence type="ECO:0000313" key="2">
    <source>
        <dbReference type="EMBL" id="JAT67574.1"/>
    </source>
</evidence>
<keyword evidence="2" id="KW-0378">Hydrolase</keyword>
<organism evidence="2">
    <name type="scientific">Anthurium amnicola</name>
    <dbReference type="NCBI Taxonomy" id="1678845"/>
    <lineage>
        <taxon>Eukaryota</taxon>
        <taxon>Viridiplantae</taxon>
        <taxon>Streptophyta</taxon>
        <taxon>Embryophyta</taxon>
        <taxon>Tracheophyta</taxon>
        <taxon>Spermatophyta</taxon>
        <taxon>Magnoliopsida</taxon>
        <taxon>Liliopsida</taxon>
        <taxon>Araceae</taxon>
        <taxon>Pothoideae</taxon>
        <taxon>Potheae</taxon>
        <taxon>Anthurium</taxon>
    </lineage>
</organism>
<dbReference type="PANTHER" id="PTHR37724:SF1">
    <property type="entry name" value="OS02G0564300 PROTEIN"/>
    <property type="match status" value="1"/>
</dbReference>
<proteinExistence type="predicted"/>
<sequence>MAMAILPSALSLPKPPPPALSSVRFLTNVEQFSIPTKLSIRTLDFRESDLTIRMGGGPRTYPGGVSKWQWKRMQAKKAKQLLKARLCRERQIYEMRKRTELNAAISELERPWEVVEKAPNLFSVKADEQLKVLADRFQKPGGFDMWSERDGPQILRPFDGLPSARFFPKGVVHSVKPYGVIANTPESSSLDSSSDEDELQFDDWIARGKGGTRRMRRSSTHRGRSLSDDEGVREAGVSNRGNVTEGSSYVVFSDSGVTRTRGFQNREKTKDQRCPEDRGKMYSTRGRKARNSNLFSSDVPGGVNNEDSAAKLKKVSGRNGLKESYRRSTTVSSSCRPGNNNDRRYSYENLNGLNTNTMAIGRVDRVKMKSNGQENVTGHGFISGRCSLRDKNSQRSDAYRRRQFNWGEDD</sequence>
<dbReference type="EMBL" id="GDJX01000362">
    <property type="protein sequence ID" value="JAT67574.1"/>
    <property type="molecule type" value="Transcribed_RNA"/>
</dbReference>
<name>A0A1D1ZKR0_9ARAE</name>
<reference evidence="2" key="1">
    <citation type="submission" date="2015-07" db="EMBL/GenBank/DDBJ databases">
        <title>Transcriptome Assembly of Anthurium amnicola.</title>
        <authorList>
            <person name="Suzuki J."/>
        </authorList>
    </citation>
    <scope>NUCLEOTIDE SEQUENCE</scope>
</reference>
<gene>
    <name evidence="2" type="primary">RH48_4</name>
    <name evidence="2" type="ORF">g.108410</name>
</gene>
<feature type="compositionally biased region" description="Basic and acidic residues" evidence="1">
    <location>
        <begin position="387"/>
        <end position="398"/>
    </location>
</feature>
<keyword evidence="2" id="KW-0347">Helicase</keyword>
<dbReference type="GO" id="GO:0004386">
    <property type="term" value="F:helicase activity"/>
    <property type="evidence" value="ECO:0007669"/>
    <property type="project" value="UniProtKB-KW"/>
</dbReference>